<organism evidence="2 3">
    <name type="scientific">Laccaria amethystina LaAM-08-1</name>
    <dbReference type="NCBI Taxonomy" id="1095629"/>
    <lineage>
        <taxon>Eukaryota</taxon>
        <taxon>Fungi</taxon>
        <taxon>Dikarya</taxon>
        <taxon>Basidiomycota</taxon>
        <taxon>Agaricomycotina</taxon>
        <taxon>Agaricomycetes</taxon>
        <taxon>Agaricomycetidae</taxon>
        <taxon>Agaricales</taxon>
        <taxon>Agaricineae</taxon>
        <taxon>Hydnangiaceae</taxon>
        <taxon>Laccaria</taxon>
    </lineage>
</organism>
<name>A0A0C9WP94_9AGAR</name>
<feature type="non-terminal residue" evidence="2">
    <location>
        <position position="1"/>
    </location>
</feature>
<dbReference type="AlphaFoldDB" id="A0A0C9WP94"/>
<feature type="transmembrane region" description="Helical" evidence="1">
    <location>
        <begin position="52"/>
        <end position="74"/>
    </location>
</feature>
<evidence type="ECO:0000313" key="2">
    <source>
        <dbReference type="EMBL" id="KIJ99744.1"/>
    </source>
</evidence>
<keyword evidence="1" id="KW-1133">Transmembrane helix</keyword>
<dbReference type="EMBL" id="KN838641">
    <property type="protein sequence ID" value="KIJ99744.1"/>
    <property type="molecule type" value="Genomic_DNA"/>
</dbReference>
<gene>
    <name evidence="2" type="ORF">K443DRAFT_101717</name>
</gene>
<keyword evidence="1" id="KW-0812">Transmembrane</keyword>
<evidence type="ECO:0000256" key="1">
    <source>
        <dbReference type="SAM" id="Phobius"/>
    </source>
</evidence>
<evidence type="ECO:0000313" key="3">
    <source>
        <dbReference type="Proteomes" id="UP000054477"/>
    </source>
</evidence>
<protein>
    <submittedName>
        <fullName evidence="2">Uncharacterized protein</fullName>
    </submittedName>
</protein>
<proteinExistence type="predicted"/>
<keyword evidence="3" id="KW-1185">Reference proteome</keyword>
<accession>A0A0C9WP94</accession>
<sequence length="85" mass="9969">YNVFQCRLKLLKRREIRVSAFWSYCTFSVLVSRYPRSARIDERCACPHYEDILLSLVLGGLCYISVSSPSFFIIKCLFTMYSSHI</sequence>
<reference evidence="2 3" key="1">
    <citation type="submission" date="2014-04" db="EMBL/GenBank/DDBJ databases">
        <authorList>
            <consortium name="DOE Joint Genome Institute"/>
            <person name="Kuo A."/>
            <person name="Kohler A."/>
            <person name="Nagy L.G."/>
            <person name="Floudas D."/>
            <person name="Copeland A."/>
            <person name="Barry K.W."/>
            <person name="Cichocki N."/>
            <person name="Veneault-Fourrey C."/>
            <person name="LaButti K."/>
            <person name="Lindquist E.A."/>
            <person name="Lipzen A."/>
            <person name="Lundell T."/>
            <person name="Morin E."/>
            <person name="Murat C."/>
            <person name="Sun H."/>
            <person name="Tunlid A."/>
            <person name="Henrissat B."/>
            <person name="Grigoriev I.V."/>
            <person name="Hibbett D.S."/>
            <person name="Martin F."/>
            <person name="Nordberg H.P."/>
            <person name="Cantor M.N."/>
            <person name="Hua S.X."/>
        </authorList>
    </citation>
    <scope>NUCLEOTIDE SEQUENCE [LARGE SCALE GENOMIC DNA]</scope>
    <source>
        <strain evidence="2 3">LaAM-08-1</strain>
    </source>
</reference>
<dbReference type="Proteomes" id="UP000054477">
    <property type="component" value="Unassembled WGS sequence"/>
</dbReference>
<dbReference type="HOGENOM" id="CLU_196402_0_0_1"/>
<keyword evidence="1" id="KW-0472">Membrane</keyword>
<reference evidence="3" key="2">
    <citation type="submission" date="2015-01" db="EMBL/GenBank/DDBJ databases">
        <title>Evolutionary Origins and Diversification of the Mycorrhizal Mutualists.</title>
        <authorList>
            <consortium name="DOE Joint Genome Institute"/>
            <consortium name="Mycorrhizal Genomics Consortium"/>
            <person name="Kohler A."/>
            <person name="Kuo A."/>
            <person name="Nagy L.G."/>
            <person name="Floudas D."/>
            <person name="Copeland A."/>
            <person name="Barry K.W."/>
            <person name="Cichocki N."/>
            <person name="Veneault-Fourrey C."/>
            <person name="LaButti K."/>
            <person name="Lindquist E.A."/>
            <person name="Lipzen A."/>
            <person name="Lundell T."/>
            <person name="Morin E."/>
            <person name="Murat C."/>
            <person name="Riley R."/>
            <person name="Ohm R."/>
            <person name="Sun H."/>
            <person name="Tunlid A."/>
            <person name="Henrissat B."/>
            <person name="Grigoriev I.V."/>
            <person name="Hibbett D.S."/>
            <person name="Martin F."/>
        </authorList>
    </citation>
    <scope>NUCLEOTIDE SEQUENCE [LARGE SCALE GENOMIC DNA]</scope>
    <source>
        <strain evidence="3">LaAM-08-1</strain>
    </source>
</reference>